<protein>
    <submittedName>
        <fullName evidence="2">Uncharacterized protein</fullName>
    </submittedName>
</protein>
<keyword evidence="1" id="KW-0472">Membrane</keyword>
<organism evidence="2 3">
    <name type="scientific">Tritrichomonas foetus</name>
    <dbReference type="NCBI Taxonomy" id="1144522"/>
    <lineage>
        <taxon>Eukaryota</taxon>
        <taxon>Metamonada</taxon>
        <taxon>Parabasalia</taxon>
        <taxon>Tritrichomonadida</taxon>
        <taxon>Tritrichomonadidae</taxon>
        <taxon>Tritrichomonas</taxon>
    </lineage>
</organism>
<dbReference type="AlphaFoldDB" id="A0A1J4JHJ6"/>
<feature type="transmembrane region" description="Helical" evidence="1">
    <location>
        <begin position="566"/>
        <end position="588"/>
    </location>
</feature>
<gene>
    <name evidence="2" type="ORF">TRFO_34955</name>
</gene>
<proteinExistence type="predicted"/>
<dbReference type="RefSeq" id="XP_068351761.1">
    <property type="nucleotide sequence ID" value="XM_068509965.1"/>
</dbReference>
<name>A0A1J4JHJ6_9EUKA</name>
<evidence type="ECO:0000256" key="1">
    <source>
        <dbReference type="SAM" id="Phobius"/>
    </source>
</evidence>
<evidence type="ECO:0000313" key="3">
    <source>
        <dbReference type="Proteomes" id="UP000179807"/>
    </source>
</evidence>
<dbReference type="VEuPathDB" id="TrichDB:TRFO_34955"/>
<keyword evidence="1" id="KW-1133">Transmembrane helix</keyword>
<dbReference type="EMBL" id="MLAK01001045">
    <property type="protein sequence ID" value="OHS98624.1"/>
    <property type="molecule type" value="Genomic_DNA"/>
</dbReference>
<dbReference type="Proteomes" id="UP000179807">
    <property type="component" value="Unassembled WGS sequence"/>
</dbReference>
<keyword evidence="1" id="KW-0812">Transmembrane</keyword>
<keyword evidence="3" id="KW-1185">Reference proteome</keyword>
<sequence length="662" mass="74307">MNFTFNALSIHSIYQYSPILSLSLMSFQGQNFIISHSFSNFLYICHIKSALNLYKFRFSYFTTNTVKLSSTAFNESVIYERKIVGSSETSFSVDQCCFSGCKSSNDDGGAIYNDIIGAVFVVTNSVFENCAGRDGGAIFYMCKTSSIKYTFFSNCCSVDYGNALLASQKPGETDWTRSEIDQVSCIACPMTDNEASSYFLFYFYGMDPIITNLNQTYCKCVNNAGCHMISGFYEIEFDRVNICNNSGSSMIYIGGDKSYGFNYINFIDNIINHGIGAALIDIPITGSPKVDELSIYNTVFIRNYATPSSDILYFALKNTKLKLQFSSVYTDLTEQDFKARLNGHDYEFLFPSTNLINSNTFFLTSMVCITPSAEFSYSQQFTMSLVFSNSGSFSSSHSFTFSNIFTDTSIFSHSNTFSESELFTMSKEFTLSSVFTESIEFTISHEFSNSEPFTASSVFSQSSFFSPSVTFTPPPTLSFSQTDSFTPTDRFSSSKEFSHSHCFSFSLSFSKSTDKNYNIASDPFTPSSVFTPSNFFTPAQTKVPDPYYKAEISGNNGFTKEELIKAAVPASFSFVIIIVSIVFSVYYIKKKLNQINDNDPPNFDISTEETPSEYSSSYSYYTFDSSIEESTPESASYSEFCISQDEYDLNYVINELSRELQF</sequence>
<comment type="caution">
    <text evidence="2">The sequence shown here is derived from an EMBL/GenBank/DDBJ whole genome shotgun (WGS) entry which is preliminary data.</text>
</comment>
<accession>A0A1J4JHJ6</accession>
<reference evidence="2" key="1">
    <citation type="submission" date="2016-10" db="EMBL/GenBank/DDBJ databases">
        <authorList>
            <person name="Benchimol M."/>
            <person name="Almeida L.G."/>
            <person name="Vasconcelos A.T."/>
            <person name="Perreira-Neves A."/>
            <person name="Rosa I.A."/>
            <person name="Tasca T."/>
            <person name="Bogo M.R."/>
            <person name="de Souza W."/>
        </authorList>
    </citation>
    <scope>NUCLEOTIDE SEQUENCE [LARGE SCALE GENOMIC DNA]</scope>
    <source>
        <strain evidence="2">K</strain>
    </source>
</reference>
<dbReference type="GeneID" id="94844669"/>
<evidence type="ECO:0000313" key="2">
    <source>
        <dbReference type="EMBL" id="OHS98624.1"/>
    </source>
</evidence>